<dbReference type="PANTHER" id="PTHR35526:SF3">
    <property type="entry name" value="ANTI-SIGMA-F FACTOR RSBW"/>
    <property type="match status" value="1"/>
</dbReference>
<dbReference type="GO" id="GO:0005524">
    <property type="term" value="F:ATP binding"/>
    <property type="evidence" value="ECO:0007669"/>
    <property type="project" value="UniProtKB-KW"/>
</dbReference>
<evidence type="ECO:0000313" key="3">
    <source>
        <dbReference type="EMBL" id="MFF8278813.1"/>
    </source>
</evidence>
<dbReference type="InterPro" id="IPR050267">
    <property type="entry name" value="Anti-sigma-factor_SerPK"/>
</dbReference>
<dbReference type="PANTHER" id="PTHR35526">
    <property type="entry name" value="ANTI-SIGMA-F FACTOR RSBW-RELATED"/>
    <property type="match status" value="1"/>
</dbReference>
<keyword evidence="3" id="KW-0547">Nucleotide-binding</keyword>
<protein>
    <submittedName>
        <fullName evidence="3">ATP-binding protein</fullName>
    </submittedName>
</protein>
<name>A0ABW6YG43_9ACTN</name>
<evidence type="ECO:0000256" key="1">
    <source>
        <dbReference type="ARBA" id="ARBA00022527"/>
    </source>
</evidence>
<keyword evidence="1" id="KW-0808">Transferase</keyword>
<dbReference type="EMBL" id="JBIBSM010000012">
    <property type="protein sequence ID" value="MFF8278813.1"/>
    <property type="molecule type" value="Genomic_DNA"/>
</dbReference>
<evidence type="ECO:0000313" key="4">
    <source>
        <dbReference type="Proteomes" id="UP001603013"/>
    </source>
</evidence>
<dbReference type="InterPro" id="IPR036890">
    <property type="entry name" value="HATPase_C_sf"/>
</dbReference>
<organism evidence="3 4">
    <name type="scientific">Streptomyces lateritius</name>
    <dbReference type="NCBI Taxonomy" id="67313"/>
    <lineage>
        <taxon>Bacteria</taxon>
        <taxon>Bacillati</taxon>
        <taxon>Actinomycetota</taxon>
        <taxon>Actinomycetes</taxon>
        <taxon>Kitasatosporales</taxon>
        <taxon>Streptomycetaceae</taxon>
        <taxon>Streptomyces</taxon>
    </lineage>
</organism>
<dbReference type="CDD" id="cd16936">
    <property type="entry name" value="HATPase_RsbW-like"/>
    <property type="match status" value="1"/>
</dbReference>
<sequence>MTDVIARDSVTRRPALSATVDFEGGVGMIAASRDFTADFLTASPNAGREPLTEDRIDVARLVVSELVTNVVRHAPGPCRLELALRPAALEIRVHDTRPVPPVARSQDPNRIGQHGMEIVLAVCTRVDIEATPHGKRVRARVPLS</sequence>
<dbReference type="RefSeq" id="WP_391935898.1">
    <property type="nucleotide sequence ID" value="NZ_JBIBSM010000012.1"/>
</dbReference>
<proteinExistence type="predicted"/>
<keyword evidence="1" id="KW-0418">Kinase</keyword>
<dbReference type="InterPro" id="IPR003594">
    <property type="entry name" value="HATPase_dom"/>
</dbReference>
<feature type="domain" description="Histidine kinase/HSP90-like ATPase" evidence="2">
    <location>
        <begin position="46"/>
        <end position="140"/>
    </location>
</feature>
<evidence type="ECO:0000259" key="2">
    <source>
        <dbReference type="Pfam" id="PF13581"/>
    </source>
</evidence>
<dbReference type="SUPFAM" id="SSF55874">
    <property type="entry name" value="ATPase domain of HSP90 chaperone/DNA topoisomerase II/histidine kinase"/>
    <property type="match status" value="1"/>
</dbReference>
<dbReference type="Pfam" id="PF13581">
    <property type="entry name" value="HATPase_c_2"/>
    <property type="match status" value="1"/>
</dbReference>
<keyword evidence="1" id="KW-0723">Serine/threonine-protein kinase</keyword>
<accession>A0ABW6YG43</accession>
<keyword evidence="4" id="KW-1185">Reference proteome</keyword>
<gene>
    <name evidence="3" type="ORF">ACF05T_22270</name>
</gene>
<keyword evidence="3" id="KW-0067">ATP-binding</keyword>
<reference evidence="3 4" key="1">
    <citation type="submission" date="2024-10" db="EMBL/GenBank/DDBJ databases">
        <title>The Natural Products Discovery Center: Release of the First 8490 Sequenced Strains for Exploring Actinobacteria Biosynthetic Diversity.</title>
        <authorList>
            <person name="Kalkreuter E."/>
            <person name="Kautsar S.A."/>
            <person name="Yang D."/>
            <person name="Bader C.D."/>
            <person name="Teijaro C.N."/>
            <person name="Fluegel L."/>
            <person name="Davis C.M."/>
            <person name="Simpson J.R."/>
            <person name="Lauterbach L."/>
            <person name="Steele A.D."/>
            <person name="Gui C."/>
            <person name="Meng S."/>
            <person name="Li G."/>
            <person name="Viehrig K."/>
            <person name="Ye F."/>
            <person name="Su P."/>
            <person name="Kiefer A.F."/>
            <person name="Nichols A."/>
            <person name="Cepeda A.J."/>
            <person name="Yan W."/>
            <person name="Fan B."/>
            <person name="Jiang Y."/>
            <person name="Adhikari A."/>
            <person name="Zheng C.-J."/>
            <person name="Schuster L."/>
            <person name="Cowan T.M."/>
            <person name="Smanski M.J."/>
            <person name="Chevrette M.G."/>
            <person name="De Carvalho L.P.S."/>
            <person name="Shen B."/>
        </authorList>
    </citation>
    <scope>NUCLEOTIDE SEQUENCE [LARGE SCALE GENOMIC DNA]</scope>
    <source>
        <strain evidence="3 4">NPDC015755</strain>
    </source>
</reference>
<comment type="caution">
    <text evidence="3">The sequence shown here is derived from an EMBL/GenBank/DDBJ whole genome shotgun (WGS) entry which is preliminary data.</text>
</comment>
<dbReference type="Gene3D" id="3.30.565.10">
    <property type="entry name" value="Histidine kinase-like ATPase, C-terminal domain"/>
    <property type="match status" value="1"/>
</dbReference>
<dbReference type="Proteomes" id="UP001603013">
    <property type="component" value="Unassembled WGS sequence"/>
</dbReference>